<keyword evidence="2" id="KW-1185">Reference proteome</keyword>
<reference evidence="1" key="1">
    <citation type="submission" date="2021-06" db="EMBL/GenBank/DDBJ databases">
        <authorList>
            <person name="Hodson N. C."/>
            <person name="Mongue J. A."/>
            <person name="Jaron S. K."/>
        </authorList>
    </citation>
    <scope>NUCLEOTIDE SEQUENCE</scope>
</reference>
<protein>
    <submittedName>
        <fullName evidence="1">Uncharacterized protein</fullName>
    </submittedName>
</protein>
<gene>
    <name evidence="1" type="ORF">AFUS01_LOCUS13605</name>
</gene>
<evidence type="ECO:0000313" key="2">
    <source>
        <dbReference type="Proteomes" id="UP000708208"/>
    </source>
</evidence>
<proteinExistence type="predicted"/>
<dbReference type="Proteomes" id="UP000708208">
    <property type="component" value="Unassembled WGS sequence"/>
</dbReference>
<comment type="caution">
    <text evidence="1">The sequence shown here is derived from an EMBL/GenBank/DDBJ whole genome shotgun (WGS) entry which is preliminary data.</text>
</comment>
<name>A0A8J2P4Z7_9HEXA</name>
<dbReference type="EMBL" id="CAJVCH010111534">
    <property type="protein sequence ID" value="CAG7724595.1"/>
    <property type="molecule type" value="Genomic_DNA"/>
</dbReference>
<evidence type="ECO:0000313" key="1">
    <source>
        <dbReference type="EMBL" id="CAG7724595.1"/>
    </source>
</evidence>
<dbReference type="AlphaFoldDB" id="A0A8J2P4Z7"/>
<sequence length="89" mass="9648">MVEPCKKIPQIFLIPCCVGGGSSLVSSHLLVCCSCCPLCKDTTIIVNHVALRFLELYLSWSLCSRYVSSSEVITKFIRSHAEGSPSSPA</sequence>
<accession>A0A8J2P4Z7</accession>
<organism evidence="1 2">
    <name type="scientific">Allacma fusca</name>
    <dbReference type="NCBI Taxonomy" id="39272"/>
    <lineage>
        <taxon>Eukaryota</taxon>
        <taxon>Metazoa</taxon>
        <taxon>Ecdysozoa</taxon>
        <taxon>Arthropoda</taxon>
        <taxon>Hexapoda</taxon>
        <taxon>Collembola</taxon>
        <taxon>Symphypleona</taxon>
        <taxon>Sminthuridae</taxon>
        <taxon>Allacma</taxon>
    </lineage>
</organism>